<evidence type="ECO:0000313" key="9">
    <source>
        <dbReference type="EMBL" id="RIX52667.1"/>
    </source>
</evidence>
<dbReference type="PANTHER" id="PTHR34975:SF2">
    <property type="entry name" value="SPORE GERMINATION PROTEIN A2"/>
    <property type="match status" value="1"/>
</dbReference>
<comment type="caution">
    <text evidence="9">The sequence shown here is derived from an EMBL/GenBank/DDBJ whole genome shotgun (WGS) entry which is preliminary data.</text>
</comment>
<keyword evidence="3" id="KW-0813">Transport</keyword>
<organism evidence="9 10">
    <name type="scientific">Paenibacillus nanensis</name>
    <dbReference type="NCBI Taxonomy" id="393251"/>
    <lineage>
        <taxon>Bacteria</taxon>
        <taxon>Bacillati</taxon>
        <taxon>Bacillota</taxon>
        <taxon>Bacilli</taxon>
        <taxon>Bacillales</taxon>
        <taxon>Paenibacillaceae</taxon>
        <taxon>Paenibacillus</taxon>
    </lineage>
</organism>
<reference evidence="9 10" key="1">
    <citation type="submission" date="2018-09" db="EMBL/GenBank/DDBJ databases">
        <title>Paenibacillus aracenensis nov. sp. isolated from a cave in southern Spain.</title>
        <authorList>
            <person name="Jurado V."/>
            <person name="Gutierrez-Patricio S."/>
            <person name="Gonzalez-Pimentel J.L."/>
            <person name="Miller A.Z."/>
            <person name="Laiz L."/>
            <person name="Saiz-Jimenez C."/>
        </authorList>
    </citation>
    <scope>NUCLEOTIDE SEQUENCE [LARGE SCALE GENOMIC DNA]</scope>
    <source>
        <strain evidence="9 10">DSM 22867</strain>
    </source>
</reference>
<keyword evidence="4" id="KW-0309">Germination</keyword>
<evidence type="ECO:0000256" key="4">
    <source>
        <dbReference type="ARBA" id="ARBA00022544"/>
    </source>
</evidence>
<dbReference type="InterPro" id="IPR004761">
    <property type="entry name" value="Spore_GerAB"/>
</dbReference>
<sequence>MPNMSIKPFGLFPAIAMIVLSVGLANHVLIVPLLLSEAMRDAWMSVFVAVAVVIPWALIPLYGLMKKLKHKPFDRWLFERMPPFFGWLVLGYFLMLLYLIASETLIVTSSWTGTTYLPETPTFVVSCVLLGICVYAACSGLRTIAFVGCILVPFVVLLGDFVMSANMPHKEYGYLLPMLEYGFPPVLRGALLCLTSFGELFTLLLFQHHLHKQKSFNRWHLLLLILFLALLAIGPITGAISEFGPIEAEKMRYPAFSQWRLVSIGKYFEHVDFFAIFQWLSGALVRLSFTMYLIIEYSPISRMKRKWIGISILTLLLALTAYYWIQNMITYRLILTWGFRVSGIVTMSIIVILYAISFLKKRRVTSEQHHRSGEPEDKPV</sequence>
<accession>A0A3A1UVX3</accession>
<dbReference type="OrthoDB" id="2381188at2"/>
<feature type="transmembrane region" description="Helical" evidence="8">
    <location>
        <begin position="84"/>
        <end position="101"/>
    </location>
</feature>
<dbReference type="NCBIfam" id="TIGR00912">
    <property type="entry name" value="2A0309"/>
    <property type="match status" value="1"/>
</dbReference>
<evidence type="ECO:0000256" key="5">
    <source>
        <dbReference type="ARBA" id="ARBA00022692"/>
    </source>
</evidence>
<feature type="transmembrane region" description="Helical" evidence="8">
    <location>
        <begin position="307"/>
        <end position="325"/>
    </location>
</feature>
<gene>
    <name evidence="9" type="ORF">D3P08_11665</name>
</gene>
<feature type="transmembrane region" description="Helical" evidence="8">
    <location>
        <begin position="276"/>
        <end position="295"/>
    </location>
</feature>
<proteinExistence type="inferred from homology"/>
<feature type="transmembrane region" description="Helical" evidence="8">
    <location>
        <begin position="12"/>
        <end position="36"/>
    </location>
</feature>
<evidence type="ECO:0000256" key="2">
    <source>
        <dbReference type="ARBA" id="ARBA00007998"/>
    </source>
</evidence>
<dbReference type="GO" id="GO:0009847">
    <property type="term" value="P:spore germination"/>
    <property type="evidence" value="ECO:0007669"/>
    <property type="project" value="InterPro"/>
</dbReference>
<keyword evidence="6 8" id="KW-1133">Transmembrane helix</keyword>
<evidence type="ECO:0000256" key="7">
    <source>
        <dbReference type="ARBA" id="ARBA00023136"/>
    </source>
</evidence>
<feature type="transmembrane region" description="Helical" evidence="8">
    <location>
        <begin position="219"/>
        <end position="241"/>
    </location>
</feature>
<protein>
    <submittedName>
        <fullName evidence="9">Uncharacterized protein</fullName>
    </submittedName>
</protein>
<evidence type="ECO:0000256" key="6">
    <source>
        <dbReference type="ARBA" id="ARBA00022989"/>
    </source>
</evidence>
<dbReference type="AlphaFoldDB" id="A0A3A1UVX3"/>
<keyword evidence="5 8" id="KW-0812">Transmembrane</keyword>
<evidence type="ECO:0000256" key="8">
    <source>
        <dbReference type="SAM" id="Phobius"/>
    </source>
</evidence>
<evidence type="ECO:0000256" key="3">
    <source>
        <dbReference type="ARBA" id="ARBA00022448"/>
    </source>
</evidence>
<feature type="transmembrane region" description="Helical" evidence="8">
    <location>
        <begin position="145"/>
        <end position="166"/>
    </location>
</feature>
<feature type="transmembrane region" description="Helical" evidence="8">
    <location>
        <begin position="121"/>
        <end position="138"/>
    </location>
</feature>
<evidence type="ECO:0000256" key="1">
    <source>
        <dbReference type="ARBA" id="ARBA00004141"/>
    </source>
</evidence>
<dbReference type="Pfam" id="PF03845">
    <property type="entry name" value="Spore_permease"/>
    <property type="match status" value="1"/>
</dbReference>
<dbReference type="GO" id="GO:0016020">
    <property type="term" value="C:membrane"/>
    <property type="evidence" value="ECO:0007669"/>
    <property type="project" value="UniProtKB-SubCell"/>
</dbReference>
<dbReference type="Proteomes" id="UP000266482">
    <property type="component" value="Unassembled WGS sequence"/>
</dbReference>
<feature type="transmembrane region" description="Helical" evidence="8">
    <location>
        <begin position="42"/>
        <end position="64"/>
    </location>
</feature>
<feature type="transmembrane region" description="Helical" evidence="8">
    <location>
        <begin position="186"/>
        <end position="207"/>
    </location>
</feature>
<feature type="transmembrane region" description="Helical" evidence="8">
    <location>
        <begin position="337"/>
        <end position="359"/>
    </location>
</feature>
<evidence type="ECO:0000313" key="10">
    <source>
        <dbReference type="Proteomes" id="UP000266482"/>
    </source>
</evidence>
<dbReference type="EMBL" id="QXQA01000006">
    <property type="protein sequence ID" value="RIX52667.1"/>
    <property type="molecule type" value="Genomic_DNA"/>
</dbReference>
<comment type="subcellular location">
    <subcellularLocation>
        <location evidence="1">Membrane</location>
        <topology evidence="1">Multi-pass membrane protein</topology>
    </subcellularLocation>
</comment>
<name>A0A3A1UVX3_9BACL</name>
<keyword evidence="10" id="KW-1185">Reference proteome</keyword>
<keyword evidence="7 8" id="KW-0472">Membrane</keyword>
<dbReference type="PANTHER" id="PTHR34975">
    <property type="entry name" value="SPORE GERMINATION PROTEIN A2"/>
    <property type="match status" value="1"/>
</dbReference>
<comment type="similarity">
    <text evidence="2">Belongs to the amino acid-polyamine-organocation (APC) superfamily. Spore germination protein (SGP) (TC 2.A.3.9) family.</text>
</comment>